<dbReference type="PANTHER" id="PTHR11690">
    <property type="entry name" value="AMILORIDE-SENSITIVE SODIUM CHANNEL-RELATED"/>
    <property type="match status" value="1"/>
</dbReference>
<evidence type="ECO:0000256" key="9">
    <source>
        <dbReference type="ARBA" id="ARBA00023136"/>
    </source>
</evidence>
<keyword evidence="3 12" id="KW-0813">Transport</keyword>
<reference evidence="15" key="1">
    <citation type="submission" date="2010-06" db="EMBL/GenBank/DDBJ databases">
        <authorList>
            <person name="Jiang H."/>
            <person name="Abraham K."/>
            <person name="Ali S."/>
            <person name="Alsbrooks S.L."/>
            <person name="Anim B.N."/>
            <person name="Anosike U.S."/>
            <person name="Attaway T."/>
            <person name="Bandaranaike D.P."/>
            <person name="Battles P.K."/>
            <person name="Bell S.N."/>
            <person name="Bell A.V."/>
            <person name="Beltran B."/>
            <person name="Bickham C."/>
            <person name="Bustamante Y."/>
            <person name="Caleb T."/>
            <person name="Canada A."/>
            <person name="Cardenas V."/>
            <person name="Carter K."/>
            <person name="Chacko J."/>
            <person name="Chandrabose M.N."/>
            <person name="Chavez D."/>
            <person name="Chavez A."/>
            <person name="Chen L."/>
            <person name="Chu H.-S."/>
            <person name="Claassen K.J."/>
            <person name="Cockrell R."/>
            <person name="Collins M."/>
            <person name="Cooper J.A."/>
            <person name="Cree A."/>
            <person name="Curry S.M."/>
            <person name="Da Y."/>
            <person name="Dao M.D."/>
            <person name="Das B."/>
            <person name="Davila M.-L."/>
            <person name="Davy-Carroll L."/>
            <person name="Denson S."/>
            <person name="Dinh H."/>
            <person name="Ebong V.E."/>
            <person name="Edwards J.R."/>
            <person name="Egan A."/>
            <person name="El-Daye J."/>
            <person name="Escobedo L."/>
            <person name="Fernandez S."/>
            <person name="Fernando P.R."/>
            <person name="Flagg N."/>
            <person name="Forbes L.D."/>
            <person name="Fowler R.G."/>
            <person name="Fu Q."/>
            <person name="Gabisi R.A."/>
            <person name="Ganer J."/>
            <person name="Garbino Pronczuk A."/>
            <person name="Garcia R.M."/>
            <person name="Garner T."/>
            <person name="Garrett T.E."/>
            <person name="Gonzalez D.A."/>
            <person name="Hamid H."/>
            <person name="Hawkins E.S."/>
            <person name="Hirani K."/>
            <person name="Hogues M.E."/>
            <person name="Hollins B."/>
            <person name="Hsiao C.-H."/>
            <person name="Jabil R."/>
            <person name="James M.L."/>
            <person name="Jhangiani S.N."/>
            <person name="Johnson B."/>
            <person name="Johnson Q."/>
            <person name="Joshi V."/>
            <person name="Kalu J.B."/>
            <person name="Kam C."/>
            <person name="Kashfia A."/>
            <person name="Keebler J."/>
            <person name="Kisamo H."/>
            <person name="Kovar C.L."/>
            <person name="Lago L.A."/>
            <person name="Lai C.-Y."/>
            <person name="Laidlaw J."/>
            <person name="Lara F."/>
            <person name="Le T.-K."/>
            <person name="Lee S.L."/>
            <person name="Legall F.H."/>
            <person name="Lemon S.J."/>
            <person name="Lewis L.R."/>
            <person name="Li B."/>
            <person name="Liu Y."/>
            <person name="Liu Y.-S."/>
            <person name="Lopez J."/>
            <person name="Lozado R.J."/>
            <person name="Lu J."/>
            <person name="Madu R.C."/>
            <person name="Maheshwari M."/>
            <person name="Maheshwari R."/>
            <person name="Malloy K."/>
            <person name="Martinez E."/>
            <person name="Mathew T."/>
            <person name="Mercado I.C."/>
            <person name="Mercado C."/>
            <person name="Meyer B."/>
            <person name="Montgomery K."/>
            <person name="Morgan M.B."/>
            <person name="Munidasa M."/>
            <person name="Nazareth L.V."/>
            <person name="Nelson J."/>
            <person name="Ng B.M."/>
            <person name="Nguyen N.B."/>
            <person name="Nguyen P.Q."/>
            <person name="Nguyen T."/>
            <person name="Obregon M."/>
            <person name="Okwuonu G.O."/>
            <person name="Onwere C.G."/>
            <person name="Orozco G."/>
            <person name="Parra A."/>
            <person name="Patel S."/>
            <person name="Patil S."/>
            <person name="Perez A."/>
            <person name="Perez Y."/>
            <person name="Pham C."/>
            <person name="Primus E.L."/>
            <person name="Pu L.-L."/>
            <person name="Puazo M."/>
            <person name="Qin X."/>
            <person name="Quiroz J.B."/>
            <person name="Reese J."/>
            <person name="Richards S."/>
            <person name="Rives C.M."/>
            <person name="Robberts R."/>
            <person name="Ruiz S.J."/>
            <person name="Ruiz M.J."/>
            <person name="Santibanez J."/>
            <person name="Schneider B.W."/>
            <person name="Sisson I."/>
            <person name="Smith M."/>
            <person name="Sodergren E."/>
            <person name="Song X.-Z."/>
            <person name="Song B.B."/>
            <person name="Summersgill H."/>
            <person name="Thelus R."/>
            <person name="Thornton R.D."/>
            <person name="Trejos Z.Y."/>
            <person name="Usmani K."/>
            <person name="Vattathil S."/>
            <person name="Villasana D."/>
            <person name="Walker D.L."/>
            <person name="Wang S."/>
            <person name="Wang K."/>
            <person name="White C.S."/>
            <person name="Williams A.C."/>
            <person name="Williamson J."/>
            <person name="Wilson K."/>
            <person name="Woghiren I.O."/>
            <person name="Woodworth J.R."/>
            <person name="Worley K.C."/>
            <person name="Wright R.A."/>
            <person name="Wu W."/>
            <person name="Young L."/>
            <person name="Zhang L."/>
            <person name="Zhang J."/>
            <person name="Zhu Y."/>
            <person name="Muzny D.M."/>
            <person name="Weinstock G."/>
            <person name="Gibbs R.A."/>
        </authorList>
    </citation>
    <scope>NUCLEOTIDE SEQUENCE [LARGE SCALE GENOMIC DNA]</scope>
    <source>
        <strain evidence="15">LSR1</strain>
    </source>
</reference>
<accession>A0A8R2JSH2</accession>
<evidence type="ECO:0000256" key="3">
    <source>
        <dbReference type="ARBA" id="ARBA00022448"/>
    </source>
</evidence>
<dbReference type="AlphaFoldDB" id="A0A8R2JSH2"/>
<evidence type="ECO:0000256" key="1">
    <source>
        <dbReference type="ARBA" id="ARBA00004141"/>
    </source>
</evidence>
<evidence type="ECO:0000256" key="11">
    <source>
        <dbReference type="ARBA" id="ARBA00023303"/>
    </source>
</evidence>
<keyword evidence="8 12" id="KW-0406">Ion transport</keyword>
<organism evidence="14 15">
    <name type="scientific">Acyrthosiphon pisum</name>
    <name type="common">Pea aphid</name>
    <dbReference type="NCBI Taxonomy" id="7029"/>
    <lineage>
        <taxon>Eukaryota</taxon>
        <taxon>Metazoa</taxon>
        <taxon>Ecdysozoa</taxon>
        <taxon>Arthropoda</taxon>
        <taxon>Hexapoda</taxon>
        <taxon>Insecta</taxon>
        <taxon>Pterygota</taxon>
        <taxon>Neoptera</taxon>
        <taxon>Paraneoptera</taxon>
        <taxon>Hemiptera</taxon>
        <taxon>Sternorrhyncha</taxon>
        <taxon>Aphidomorpha</taxon>
        <taxon>Aphidoidea</taxon>
        <taxon>Aphididae</taxon>
        <taxon>Macrosiphini</taxon>
        <taxon>Acyrthosiphon</taxon>
    </lineage>
</organism>
<dbReference type="KEGG" id="api:115034226"/>
<dbReference type="Proteomes" id="UP000007819">
    <property type="component" value="Chromosome A2"/>
</dbReference>
<dbReference type="GO" id="GO:0005886">
    <property type="term" value="C:plasma membrane"/>
    <property type="evidence" value="ECO:0007669"/>
    <property type="project" value="TreeGrafter"/>
</dbReference>
<keyword evidence="7" id="KW-0915">Sodium</keyword>
<keyword evidence="10 12" id="KW-0739">Sodium transport</keyword>
<dbReference type="GeneID" id="115034226"/>
<evidence type="ECO:0000256" key="8">
    <source>
        <dbReference type="ARBA" id="ARBA00023065"/>
    </source>
</evidence>
<dbReference type="RefSeq" id="XP_029346193.1">
    <property type="nucleotide sequence ID" value="XM_029490333.1"/>
</dbReference>
<comment type="subcellular location">
    <subcellularLocation>
        <location evidence="1">Membrane</location>
        <topology evidence="1">Multi-pass membrane protein</topology>
    </subcellularLocation>
</comment>
<reference evidence="14" key="2">
    <citation type="submission" date="2022-06" db="UniProtKB">
        <authorList>
            <consortium name="EnsemblMetazoa"/>
        </authorList>
    </citation>
    <scope>IDENTIFICATION</scope>
</reference>
<keyword evidence="9 13" id="KW-0472">Membrane</keyword>
<keyword evidence="15" id="KW-1185">Reference proteome</keyword>
<evidence type="ECO:0000256" key="13">
    <source>
        <dbReference type="SAM" id="Phobius"/>
    </source>
</evidence>
<protein>
    <submittedName>
        <fullName evidence="14">Uncharacterized protein</fullName>
    </submittedName>
</protein>
<evidence type="ECO:0000313" key="14">
    <source>
        <dbReference type="EnsemblMetazoa" id="XP_029346193.1"/>
    </source>
</evidence>
<proteinExistence type="inferred from homology"/>
<name>A0A8R2JSH2_ACYPI</name>
<keyword evidence="6 13" id="KW-1133">Transmembrane helix</keyword>
<evidence type="ECO:0000256" key="4">
    <source>
        <dbReference type="ARBA" id="ARBA00022461"/>
    </source>
</evidence>
<evidence type="ECO:0000256" key="12">
    <source>
        <dbReference type="RuleBase" id="RU000679"/>
    </source>
</evidence>
<sequence length="147" mass="17143">MIRQVFIIKNKSCMFYWYLFEVSYAHKYDIIDSTKHPKNLKECNCLPTCSMIEYEVTDTSNVDDWNYIKSINLVQNNSRGATIELVFKKPYLTAYTSASILNLESLISNVGGLLGLILGMNLINIFEILYILIKMFNYYIITLFFTK</sequence>
<dbReference type="EnsemblMetazoa" id="XM_029490333.1">
    <property type="protein sequence ID" value="XP_029346193.1"/>
    <property type="gene ID" value="LOC115034226"/>
</dbReference>
<evidence type="ECO:0000256" key="10">
    <source>
        <dbReference type="ARBA" id="ARBA00023201"/>
    </source>
</evidence>
<evidence type="ECO:0000256" key="2">
    <source>
        <dbReference type="ARBA" id="ARBA00007193"/>
    </source>
</evidence>
<keyword evidence="11 12" id="KW-0407">Ion channel</keyword>
<dbReference type="InterPro" id="IPR001873">
    <property type="entry name" value="ENaC"/>
</dbReference>
<comment type="similarity">
    <text evidence="2 12">Belongs to the amiloride-sensitive sodium channel (TC 1.A.6) family.</text>
</comment>
<evidence type="ECO:0000256" key="7">
    <source>
        <dbReference type="ARBA" id="ARBA00023053"/>
    </source>
</evidence>
<keyword evidence="5 12" id="KW-0812">Transmembrane</keyword>
<evidence type="ECO:0000256" key="6">
    <source>
        <dbReference type="ARBA" id="ARBA00022989"/>
    </source>
</evidence>
<feature type="transmembrane region" description="Helical" evidence="13">
    <location>
        <begin position="106"/>
        <end position="123"/>
    </location>
</feature>
<evidence type="ECO:0000313" key="15">
    <source>
        <dbReference type="Proteomes" id="UP000007819"/>
    </source>
</evidence>
<dbReference type="PANTHER" id="PTHR11690:SF248">
    <property type="entry name" value="PICKPOCKET 17, ISOFORM A"/>
    <property type="match status" value="1"/>
</dbReference>
<evidence type="ECO:0000256" key="5">
    <source>
        <dbReference type="ARBA" id="ARBA00022692"/>
    </source>
</evidence>
<keyword evidence="4 12" id="KW-0894">Sodium channel</keyword>
<dbReference type="Pfam" id="PF00858">
    <property type="entry name" value="ASC"/>
    <property type="match status" value="1"/>
</dbReference>
<dbReference type="OrthoDB" id="6021021at2759"/>
<dbReference type="Gene3D" id="1.10.287.770">
    <property type="entry name" value="YojJ-like"/>
    <property type="match status" value="1"/>
</dbReference>
<dbReference type="GO" id="GO:0015280">
    <property type="term" value="F:ligand-gated sodium channel activity"/>
    <property type="evidence" value="ECO:0007669"/>
    <property type="project" value="TreeGrafter"/>
</dbReference>